<dbReference type="InterPro" id="IPR005301">
    <property type="entry name" value="MOB_kinase_act_fam"/>
</dbReference>
<feature type="binding site" evidence="1">
    <location>
        <position position="217"/>
    </location>
    <ligand>
        <name>Zn(2+)</name>
        <dbReference type="ChEBI" id="CHEBI:29105"/>
    </ligand>
</feature>
<organism evidence="3 4">
    <name type="scientific">Gryllus longicercus</name>
    <dbReference type="NCBI Taxonomy" id="2509291"/>
    <lineage>
        <taxon>Eukaryota</taxon>
        <taxon>Metazoa</taxon>
        <taxon>Ecdysozoa</taxon>
        <taxon>Arthropoda</taxon>
        <taxon>Hexapoda</taxon>
        <taxon>Insecta</taxon>
        <taxon>Pterygota</taxon>
        <taxon>Neoptera</taxon>
        <taxon>Polyneoptera</taxon>
        <taxon>Orthoptera</taxon>
        <taxon>Ensifera</taxon>
        <taxon>Gryllidea</taxon>
        <taxon>Grylloidea</taxon>
        <taxon>Gryllidae</taxon>
        <taxon>Gryllinae</taxon>
        <taxon>Gryllus</taxon>
    </lineage>
</organism>
<proteinExistence type="predicted"/>
<keyword evidence="1" id="KW-0862">Zinc</keyword>
<feature type="binding site" evidence="1">
    <location>
        <position position="137"/>
    </location>
    <ligand>
        <name>Zn(2+)</name>
        <dbReference type="ChEBI" id="CHEBI:29105"/>
    </ligand>
</feature>
<keyword evidence="4" id="KW-1185">Reference proteome</keyword>
<dbReference type="InterPro" id="IPR036703">
    <property type="entry name" value="MOB_kinase_act_sf"/>
</dbReference>
<dbReference type="SMART" id="SM01388">
    <property type="entry name" value="Mob1_phocein"/>
    <property type="match status" value="1"/>
</dbReference>
<feature type="binding site" evidence="1">
    <location>
        <position position="132"/>
    </location>
    <ligand>
        <name>Zn(2+)</name>
        <dbReference type="ChEBI" id="CHEBI:29105"/>
    </ligand>
</feature>
<dbReference type="Pfam" id="PF03637">
    <property type="entry name" value="Mob1_phocein"/>
    <property type="match status" value="1"/>
</dbReference>
<feature type="compositionally biased region" description="Pro residues" evidence="2">
    <location>
        <begin position="347"/>
        <end position="357"/>
    </location>
</feature>
<dbReference type="EMBL" id="JAZDUA010000004">
    <property type="protein sequence ID" value="KAK7874225.1"/>
    <property type="molecule type" value="Genomic_DNA"/>
</dbReference>
<feature type="region of interest" description="Disordered" evidence="2">
    <location>
        <begin position="272"/>
        <end position="364"/>
    </location>
</feature>
<evidence type="ECO:0000256" key="2">
    <source>
        <dbReference type="SAM" id="MobiDB-lite"/>
    </source>
</evidence>
<feature type="compositionally biased region" description="Acidic residues" evidence="2">
    <location>
        <begin position="296"/>
        <end position="309"/>
    </location>
</feature>
<evidence type="ECO:0000256" key="1">
    <source>
        <dbReference type="PIRSR" id="PIRSR605301-1"/>
    </source>
</evidence>
<feature type="compositionally biased region" description="Low complexity" evidence="2">
    <location>
        <begin position="317"/>
        <end position="337"/>
    </location>
</feature>
<evidence type="ECO:0000313" key="4">
    <source>
        <dbReference type="Proteomes" id="UP001378592"/>
    </source>
</evidence>
<dbReference type="Gene3D" id="1.20.140.30">
    <property type="entry name" value="MOB kinase activator"/>
    <property type="match status" value="1"/>
</dbReference>
<protein>
    <recommendedName>
        <fullName evidence="5">MOB kinase activator-like 2</fullName>
    </recommendedName>
</protein>
<dbReference type="AlphaFoldDB" id="A0AAN9VZ39"/>
<dbReference type="SUPFAM" id="SSF101152">
    <property type="entry name" value="Mob1/phocein"/>
    <property type="match status" value="1"/>
</dbReference>
<comment type="caution">
    <text evidence="3">The sequence shown here is derived from an EMBL/GenBank/DDBJ whole genome shotgun (WGS) entry which is preliminary data.</text>
</comment>
<sequence length="364" mass="38631">MLRSLLGSPHHAAVATTAVVELPAAAAAGGARLSLLDSCHRKIRLLGGGPVAFLGGLVAKARRKDKEASTPCPDDPKLYLEEAVLERKLPDVDLRVLVDLPAGLDYNEWLASHTIAFFDHINLVYGTISEFCTMSGCPDMTGPGLRTYLWFDDKGKKTRVAAPQYIDYVMTFTQKTISDESIFPTKYANEFPSSFESIVRKILRLLFHVLAHLYHCHFREVVLLNLHAHLNCVFAHLTLFNHRFQLIEPKETDILHDLEVALRVHADCHRPAAGAGAATSDDATGADEAAATAAGAEEETGADANEDGDAATPPAPASASGPGSAAQGDAGAGARDALLSDLTLAPAPAPAPPPAPAPDAQQVA</sequence>
<feature type="compositionally biased region" description="Low complexity" evidence="2">
    <location>
        <begin position="272"/>
        <end position="295"/>
    </location>
</feature>
<accession>A0AAN9VZ39</accession>
<gene>
    <name evidence="3" type="ORF">R5R35_006267</name>
</gene>
<keyword evidence="1" id="KW-0479">Metal-binding</keyword>
<name>A0AAN9VZ39_9ORTH</name>
<evidence type="ECO:0008006" key="5">
    <source>
        <dbReference type="Google" id="ProtNLM"/>
    </source>
</evidence>
<evidence type="ECO:0000313" key="3">
    <source>
        <dbReference type="EMBL" id="KAK7874225.1"/>
    </source>
</evidence>
<feature type="binding site" evidence="1">
    <location>
        <position position="212"/>
    </location>
    <ligand>
        <name>Zn(2+)</name>
        <dbReference type="ChEBI" id="CHEBI:29105"/>
    </ligand>
</feature>
<reference evidence="3 4" key="1">
    <citation type="submission" date="2024-03" db="EMBL/GenBank/DDBJ databases">
        <title>The genome assembly and annotation of the cricket Gryllus longicercus Weissman &amp; Gray.</title>
        <authorList>
            <person name="Szrajer S."/>
            <person name="Gray D."/>
            <person name="Ylla G."/>
        </authorList>
    </citation>
    <scope>NUCLEOTIDE SEQUENCE [LARGE SCALE GENOMIC DNA]</scope>
    <source>
        <strain evidence="3">DAG 2021-001</strain>
        <tissue evidence="3">Whole body minus gut</tissue>
    </source>
</reference>
<dbReference type="PANTHER" id="PTHR22599">
    <property type="entry name" value="MPS ONE BINDER KINASE ACTIVATOR-LIKE MOB"/>
    <property type="match status" value="1"/>
</dbReference>
<dbReference type="Proteomes" id="UP001378592">
    <property type="component" value="Unassembled WGS sequence"/>
</dbReference>